<dbReference type="EMBL" id="LAZR01004966">
    <property type="protein sequence ID" value="KKN04044.1"/>
    <property type="molecule type" value="Genomic_DNA"/>
</dbReference>
<organism evidence="1">
    <name type="scientific">marine sediment metagenome</name>
    <dbReference type="NCBI Taxonomy" id="412755"/>
    <lineage>
        <taxon>unclassified sequences</taxon>
        <taxon>metagenomes</taxon>
        <taxon>ecological metagenomes</taxon>
    </lineage>
</organism>
<name>A0A0F9MDV5_9ZZZZ</name>
<reference evidence="1" key="1">
    <citation type="journal article" date="2015" name="Nature">
        <title>Complex archaea that bridge the gap between prokaryotes and eukaryotes.</title>
        <authorList>
            <person name="Spang A."/>
            <person name="Saw J.H."/>
            <person name="Jorgensen S.L."/>
            <person name="Zaremba-Niedzwiedzka K."/>
            <person name="Martijn J."/>
            <person name="Lind A.E."/>
            <person name="van Eijk R."/>
            <person name="Schleper C."/>
            <person name="Guy L."/>
            <person name="Ettema T.J."/>
        </authorList>
    </citation>
    <scope>NUCLEOTIDE SEQUENCE</scope>
</reference>
<comment type="caution">
    <text evidence="1">The sequence shown here is derived from an EMBL/GenBank/DDBJ whole genome shotgun (WGS) entry which is preliminary data.</text>
</comment>
<gene>
    <name evidence="1" type="ORF">LCGC14_1101510</name>
</gene>
<sequence length="1359" mass="152020">SDNVETVIAPTPVYATGDEVILTTTGSLPFGITINTFFYVRAISPTEYQLHPTRTDALNDTNKLIPGIGGSGTQSIRRTNREFSLTTLTYFAGTNTIRVFIDDKQATGQFVEGTLDPDDPLNVVGIADNVVSTDILFLQELSQFATVRIETNAAAQVDVGREIVSVRDTTDSIFTPVDRSIIRYRKVGQAKTQHTQYPLFDIFNLDGTTAFRANQIFAFKEASTATPELRVGGFRIVVTDDTDFHFTQFLIDEDNGPMFAYRDLSSVEIENPLGLQSIWRTGRDSASDLIEYVPAYVDENRLADGESFVDSSGAIVTVTLPIGDPAGDWEVADQLFFNPNHENRRCLKLSELVSHFQTIIQSQIPDAGFGGTIEDFFRLVEQPNYGLGGTIKEYNDSHDTLLSAMFVDSSTPLTIIDFAHDQYEINLNTLRVDFLDDIVETLTDLDNDDLFVDIGTEVADQVITNFELNDAFSIQFGDSNTFDEDTGLGIRNWIATLPFIRMGFKQEPFRLEDPKLDILEIIHHDGHISQVDLRSNIFVTTVNTLLNLDYTGTIPVGSPTKFATQGLLTVRPSDATLVKKGEYFFAIDTNELYRFQVVAIQPTAPAPSFPDGTYWLRDTDFVLLIRDDSDPSDWVEVTGTVGDIEAAWTLITFEDIIADIFEEVENRLFAATPTLTSLAFDITALTPTAEEQDEFDRLLELAFLNFALDLNISDPFQTDFVEADAFTWNYGLVSVLDVFYPTVATNAGKPFDNRFKTINELIFNTRYPHLEPWKLQGYTNEPDFWAGLYDWKKERPIVSVVTGASGSFDIDGDFTPVFTASTTFTVQNSTGNDATYTVASSSFAAGTTTIVVTGTVSDGTVDGEILTAALTDVFRRWEPLMWSNIGDGIVPTGELLPDGVTVSTGVVGEVEEYTHFSVNIFNETTSDNFEPDDLLPPFYSSPSASAIDVAVGLQALVRNILDVPSREAGYVFGDIGPVERLWRQSSQFLYDQLTIAFQMQPMRFLHDTFGVEFGEVGFLQYNLRTDKVFSHKDTVFHGDLVEINSLEPIIFEGLNQWWVNFNRANSLDSQLSDFRPLWTEWDPVLSYQFNTFADTLSLLVVAKNFGVSNEDFNIRTKISRGFEDHSLDSINVVVTTIAPRSIRGIDENEWEFRLEIPSPRTKVISFFDVRSFEFTVDPFTDIFTLTDPLKTHPWETGDEVQATTTGILPDPLSRNQRLYIIKISDTQFKLSEFRAADIPLDITTAGTGTHNVIEVDRTFVALDGSAVDTSWKRIALDTRTVNTTFMPLNITGVQNVINFIDGYVGILEQTEGFVFNDSSHKELDESTGRIQSWQVQIHRLHLSCAYCQLDYNTKGYSNV</sequence>
<accession>A0A0F9MDV5</accession>
<evidence type="ECO:0000313" key="1">
    <source>
        <dbReference type="EMBL" id="KKN04044.1"/>
    </source>
</evidence>
<protein>
    <submittedName>
        <fullName evidence="1">Uncharacterized protein</fullName>
    </submittedName>
</protein>
<feature type="non-terminal residue" evidence="1">
    <location>
        <position position="1"/>
    </location>
</feature>
<proteinExistence type="predicted"/>